<dbReference type="EMBL" id="JABEZW010000009">
    <property type="protein sequence ID" value="MBA0774746.1"/>
    <property type="molecule type" value="Genomic_DNA"/>
</dbReference>
<reference evidence="10 11" key="1">
    <citation type="journal article" date="2019" name="Genome Biol. Evol.">
        <title>Insights into the evolution of the New World diploid cottons (Gossypium, subgenus Houzingenia) based on genome sequencing.</title>
        <authorList>
            <person name="Grover C.E."/>
            <person name="Arick M.A. 2nd"/>
            <person name="Thrash A."/>
            <person name="Conover J.L."/>
            <person name="Sanders W.S."/>
            <person name="Peterson D.G."/>
            <person name="Frelichowski J.E."/>
            <person name="Scheffler J.A."/>
            <person name="Scheffler B.E."/>
            <person name="Wendel J.F."/>
        </authorList>
    </citation>
    <scope>NUCLEOTIDE SEQUENCE [LARGE SCALE GENOMIC DNA]</scope>
    <source>
        <strain evidence="10">8</strain>
        <tissue evidence="10">Leaf</tissue>
    </source>
</reference>
<sequence>MRNKEGKTNRELQFFSLETIAHATNNFAATNKLGEGGFGPVYKNVLDWKKRYNIIESVGQGLLCLHKYSRLKVIRRDLKGSNILLLDDMNPKISDFGMAKIFGHHDSKANTERIVG</sequence>
<dbReference type="GO" id="GO:0005524">
    <property type="term" value="F:ATP binding"/>
    <property type="evidence" value="ECO:0007669"/>
    <property type="project" value="UniProtKB-KW"/>
</dbReference>
<evidence type="ECO:0000256" key="7">
    <source>
        <dbReference type="ARBA" id="ARBA00047899"/>
    </source>
</evidence>
<gene>
    <name evidence="10" type="ORF">Gotri_009936</name>
</gene>
<dbReference type="GO" id="GO:0005886">
    <property type="term" value="C:plasma membrane"/>
    <property type="evidence" value="ECO:0007669"/>
    <property type="project" value="TreeGrafter"/>
</dbReference>
<feature type="non-terminal residue" evidence="10">
    <location>
        <position position="116"/>
    </location>
</feature>
<dbReference type="Gene3D" id="3.30.200.20">
    <property type="entry name" value="Phosphorylase Kinase, domain 1"/>
    <property type="match status" value="1"/>
</dbReference>
<feature type="domain" description="Protein kinase" evidence="9">
    <location>
        <begin position="1"/>
        <end position="116"/>
    </location>
</feature>
<evidence type="ECO:0000256" key="2">
    <source>
        <dbReference type="ARBA" id="ARBA00022527"/>
    </source>
</evidence>
<comment type="catalytic activity">
    <reaction evidence="7">
        <text>L-threonyl-[protein] + ATP = O-phospho-L-threonyl-[protein] + ADP + H(+)</text>
        <dbReference type="Rhea" id="RHEA:46608"/>
        <dbReference type="Rhea" id="RHEA-COMP:11060"/>
        <dbReference type="Rhea" id="RHEA-COMP:11605"/>
        <dbReference type="ChEBI" id="CHEBI:15378"/>
        <dbReference type="ChEBI" id="CHEBI:30013"/>
        <dbReference type="ChEBI" id="CHEBI:30616"/>
        <dbReference type="ChEBI" id="CHEBI:61977"/>
        <dbReference type="ChEBI" id="CHEBI:456216"/>
        <dbReference type="EC" id="2.7.11.1"/>
    </reaction>
</comment>
<keyword evidence="2" id="KW-0723">Serine/threonine-protein kinase</keyword>
<evidence type="ECO:0000256" key="4">
    <source>
        <dbReference type="ARBA" id="ARBA00022741"/>
    </source>
</evidence>
<dbReference type="Pfam" id="PF00069">
    <property type="entry name" value="Pkinase"/>
    <property type="match status" value="1"/>
</dbReference>
<dbReference type="PANTHER" id="PTHR27002:SF926">
    <property type="entry name" value="OS07G0535800 PROTEIN"/>
    <property type="match status" value="1"/>
</dbReference>
<dbReference type="Gene3D" id="1.10.510.10">
    <property type="entry name" value="Transferase(Phosphotransferase) domain 1"/>
    <property type="match status" value="1"/>
</dbReference>
<organism evidence="10 11">
    <name type="scientific">Gossypium trilobum</name>
    <dbReference type="NCBI Taxonomy" id="34281"/>
    <lineage>
        <taxon>Eukaryota</taxon>
        <taxon>Viridiplantae</taxon>
        <taxon>Streptophyta</taxon>
        <taxon>Embryophyta</taxon>
        <taxon>Tracheophyta</taxon>
        <taxon>Spermatophyta</taxon>
        <taxon>Magnoliopsida</taxon>
        <taxon>eudicotyledons</taxon>
        <taxon>Gunneridae</taxon>
        <taxon>Pentapetalae</taxon>
        <taxon>rosids</taxon>
        <taxon>malvids</taxon>
        <taxon>Malvales</taxon>
        <taxon>Malvaceae</taxon>
        <taxon>Malvoideae</taxon>
        <taxon>Gossypium</taxon>
    </lineage>
</organism>
<evidence type="ECO:0000256" key="5">
    <source>
        <dbReference type="ARBA" id="ARBA00022777"/>
    </source>
</evidence>
<keyword evidence="6" id="KW-0067">ATP-binding</keyword>
<keyword evidence="5" id="KW-0418">Kinase</keyword>
<evidence type="ECO:0000313" key="11">
    <source>
        <dbReference type="Proteomes" id="UP000593568"/>
    </source>
</evidence>
<accession>A0A7J9ENY9</accession>
<evidence type="ECO:0000313" key="10">
    <source>
        <dbReference type="EMBL" id="MBA0774746.1"/>
    </source>
</evidence>
<dbReference type="FunFam" id="1.10.510.10:FF:001023">
    <property type="entry name" value="Os07g0541700 protein"/>
    <property type="match status" value="1"/>
</dbReference>
<keyword evidence="3" id="KW-0808">Transferase</keyword>
<dbReference type="EC" id="2.7.11.1" evidence="1"/>
<dbReference type="SUPFAM" id="SSF56112">
    <property type="entry name" value="Protein kinase-like (PK-like)"/>
    <property type="match status" value="1"/>
</dbReference>
<evidence type="ECO:0000256" key="6">
    <source>
        <dbReference type="ARBA" id="ARBA00022840"/>
    </source>
</evidence>
<dbReference type="GO" id="GO:0004674">
    <property type="term" value="F:protein serine/threonine kinase activity"/>
    <property type="evidence" value="ECO:0007669"/>
    <property type="project" value="UniProtKB-KW"/>
</dbReference>
<dbReference type="InterPro" id="IPR000719">
    <property type="entry name" value="Prot_kinase_dom"/>
</dbReference>
<dbReference type="Proteomes" id="UP000593568">
    <property type="component" value="Unassembled WGS sequence"/>
</dbReference>
<protein>
    <recommendedName>
        <fullName evidence="1">non-specific serine/threonine protein kinase</fullName>
        <ecNumber evidence="1">2.7.11.1</ecNumber>
    </recommendedName>
</protein>
<evidence type="ECO:0000256" key="1">
    <source>
        <dbReference type="ARBA" id="ARBA00012513"/>
    </source>
</evidence>
<evidence type="ECO:0000256" key="3">
    <source>
        <dbReference type="ARBA" id="ARBA00022679"/>
    </source>
</evidence>
<keyword evidence="11" id="KW-1185">Reference proteome</keyword>
<dbReference type="AlphaFoldDB" id="A0A7J9ENY9"/>
<name>A0A7J9ENY9_9ROSI</name>
<comment type="catalytic activity">
    <reaction evidence="8">
        <text>L-seryl-[protein] + ATP = O-phospho-L-seryl-[protein] + ADP + H(+)</text>
        <dbReference type="Rhea" id="RHEA:17989"/>
        <dbReference type="Rhea" id="RHEA-COMP:9863"/>
        <dbReference type="Rhea" id="RHEA-COMP:11604"/>
        <dbReference type="ChEBI" id="CHEBI:15378"/>
        <dbReference type="ChEBI" id="CHEBI:29999"/>
        <dbReference type="ChEBI" id="CHEBI:30616"/>
        <dbReference type="ChEBI" id="CHEBI:83421"/>
        <dbReference type="ChEBI" id="CHEBI:456216"/>
        <dbReference type="EC" id="2.7.11.1"/>
    </reaction>
</comment>
<proteinExistence type="predicted"/>
<dbReference type="PROSITE" id="PS50011">
    <property type="entry name" value="PROTEIN_KINASE_DOM"/>
    <property type="match status" value="1"/>
</dbReference>
<evidence type="ECO:0000259" key="9">
    <source>
        <dbReference type="PROSITE" id="PS50011"/>
    </source>
</evidence>
<evidence type="ECO:0000256" key="8">
    <source>
        <dbReference type="ARBA" id="ARBA00048679"/>
    </source>
</evidence>
<comment type="caution">
    <text evidence="10">The sequence shown here is derived from an EMBL/GenBank/DDBJ whole genome shotgun (WGS) entry which is preliminary data.</text>
</comment>
<keyword evidence="4" id="KW-0547">Nucleotide-binding</keyword>
<dbReference type="InterPro" id="IPR011009">
    <property type="entry name" value="Kinase-like_dom_sf"/>
</dbReference>
<dbReference type="PANTHER" id="PTHR27002">
    <property type="entry name" value="RECEPTOR-LIKE SERINE/THREONINE-PROTEIN KINASE SD1-8"/>
    <property type="match status" value="1"/>
</dbReference>